<dbReference type="InterPro" id="IPR001753">
    <property type="entry name" value="Enoyl-CoA_hydra/iso"/>
</dbReference>
<dbReference type="EMBL" id="VSFG01000001">
    <property type="protein sequence ID" value="TYB47848.1"/>
    <property type="molecule type" value="Genomic_DNA"/>
</dbReference>
<evidence type="ECO:0000313" key="4">
    <source>
        <dbReference type="Proteomes" id="UP000323380"/>
    </source>
</evidence>
<name>A0A5D0NUJ4_9ACTN</name>
<dbReference type="InterPro" id="IPR029045">
    <property type="entry name" value="ClpP/crotonase-like_dom_sf"/>
</dbReference>
<evidence type="ECO:0000256" key="2">
    <source>
        <dbReference type="RuleBase" id="RU003707"/>
    </source>
</evidence>
<evidence type="ECO:0000256" key="1">
    <source>
        <dbReference type="ARBA" id="ARBA00005254"/>
    </source>
</evidence>
<organism evidence="3 4">
    <name type="scientific">Actinomadura chibensis</name>
    <dbReference type="NCBI Taxonomy" id="392828"/>
    <lineage>
        <taxon>Bacteria</taxon>
        <taxon>Bacillati</taxon>
        <taxon>Actinomycetota</taxon>
        <taxon>Actinomycetes</taxon>
        <taxon>Streptosporangiales</taxon>
        <taxon>Thermomonosporaceae</taxon>
        <taxon>Actinomadura</taxon>
    </lineage>
</organism>
<dbReference type="Proteomes" id="UP000323380">
    <property type="component" value="Unassembled WGS sequence"/>
</dbReference>
<dbReference type="PROSITE" id="PS00166">
    <property type="entry name" value="ENOYL_COA_HYDRATASE"/>
    <property type="match status" value="1"/>
</dbReference>
<proteinExistence type="inferred from homology"/>
<dbReference type="PANTHER" id="PTHR43459">
    <property type="entry name" value="ENOYL-COA HYDRATASE"/>
    <property type="match status" value="1"/>
</dbReference>
<comment type="similarity">
    <text evidence="1 2">Belongs to the enoyl-CoA hydratase/isomerase family.</text>
</comment>
<comment type="caution">
    <text evidence="3">The sequence shown here is derived from an EMBL/GenBank/DDBJ whole genome shotgun (WGS) entry which is preliminary data.</text>
</comment>
<reference evidence="3 4" key="1">
    <citation type="submission" date="2019-08" db="EMBL/GenBank/DDBJ databases">
        <title>Actinomadura sp. nov. CYP1-5 isolated from mountain soil.</title>
        <authorList>
            <person name="Songsumanus A."/>
            <person name="Kuncharoen N."/>
            <person name="Kudo T."/>
            <person name="Yuki M."/>
            <person name="Igarashi Y."/>
            <person name="Tanasupawat S."/>
        </authorList>
    </citation>
    <scope>NUCLEOTIDE SEQUENCE [LARGE SCALE GENOMIC DNA]</scope>
    <source>
        <strain evidence="3 4">JCM 14158</strain>
    </source>
</reference>
<dbReference type="Pfam" id="PF00378">
    <property type="entry name" value="ECH_1"/>
    <property type="match status" value="1"/>
</dbReference>
<sequence length="264" mass="27177">MTSPPPVLVERSGAAAVVTINRPDRHNALTAQVKDALREALDGLGADSSVRALVLTGAGRSFCVGQDLAEHAQALRSAPESAFSTVEEHYNPIVLALTTMPKPVVAAVNGTCAGAGVGLALACDLRVMASTARWSTAFTGIGLGCDTGLSASLARSVGESRARELLLLGRAFTTAQAIQWGITGDAVDTARVVPAATELAQRLAAGPTTAYAEAKRALAAAWSRPLPEVLAAEAAAQRRAGATDDHARAVEAFLAKRSPEFTGR</sequence>
<gene>
    <name evidence="3" type="ORF">FXF69_00905</name>
</gene>
<keyword evidence="4" id="KW-1185">Reference proteome</keyword>
<dbReference type="PANTHER" id="PTHR43459:SF1">
    <property type="entry name" value="EG:BACN32G11.4 PROTEIN"/>
    <property type="match status" value="1"/>
</dbReference>
<dbReference type="RefSeq" id="WP_067892793.1">
    <property type="nucleotide sequence ID" value="NZ_VSFG01000001.1"/>
</dbReference>
<dbReference type="Gene3D" id="1.10.12.10">
    <property type="entry name" value="Lyase 2-enoyl-coa Hydratase, Chain A, domain 2"/>
    <property type="match status" value="1"/>
</dbReference>
<dbReference type="CDD" id="cd06558">
    <property type="entry name" value="crotonase-like"/>
    <property type="match status" value="1"/>
</dbReference>
<dbReference type="InterPro" id="IPR014748">
    <property type="entry name" value="Enoyl-CoA_hydra_C"/>
</dbReference>
<dbReference type="STRING" id="1220554.GCA_001552135_03731"/>
<dbReference type="SUPFAM" id="SSF52096">
    <property type="entry name" value="ClpP/crotonase"/>
    <property type="match status" value="1"/>
</dbReference>
<accession>A0A5D0NUJ4</accession>
<dbReference type="InterPro" id="IPR018376">
    <property type="entry name" value="Enoyl-CoA_hyd/isom_CS"/>
</dbReference>
<dbReference type="AlphaFoldDB" id="A0A5D0NUJ4"/>
<dbReference type="GO" id="GO:0003824">
    <property type="term" value="F:catalytic activity"/>
    <property type="evidence" value="ECO:0007669"/>
    <property type="project" value="InterPro"/>
</dbReference>
<protein>
    <submittedName>
        <fullName evidence="3">Enoyl-CoA hydratase</fullName>
    </submittedName>
</protein>
<dbReference type="Gene3D" id="3.90.226.10">
    <property type="entry name" value="2-enoyl-CoA Hydratase, Chain A, domain 1"/>
    <property type="match status" value="1"/>
</dbReference>
<evidence type="ECO:0000313" key="3">
    <source>
        <dbReference type="EMBL" id="TYB47848.1"/>
    </source>
</evidence>